<dbReference type="PATRIC" id="fig|1310114.3.peg.4848"/>
<dbReference type="Pfam" id="PF07992">
    <property type="entry name" value="Pyr_redox_2"/>
    <property type="match status" value="1"/>
</dbReference>
<evidence type="ECO:0000259" key="2">
    <source>
        <dbReference type="Pfam" id="PF07992"/>
    </source>
</evidence>
<dbReference type="InterPro" id="IPR036188">
    <property type="entry name" value="FAD/NAD-bd_sf"/>
</dbReference>
<accession>R4MMN6</accession>
<dbReference type="SUPFAM" id="SSF51905">
    <property type="entry name" value="FAD/NAD(P)-binding domain"/>
    <property type="match status" value="1"/>
</dbReference>
<dbReference type="AlphaFoldDB" id="R4MMN6"/>
<dbReference type="PANTHER" id="PTHR43014">
    <property type="entry name" value="MERCURIC REDUCTASE"/>
    <property type="match status" value="1"/>
</dbReference>
<dbReference type="PRINTS" id="PR00411">
    <property type="entry name" value="PNDRDTASEI"/>
</dbReference>
<feature type="domain" description="FAD/NAD(P)-binding" evidence="2">
    <location>
        <begin position="4"/>
        <end position="120"/>
    </location>
</feature>
<proteinExistence type="predicted"/>
<evidence type="ECO:0000313" key="4">
    <source>
        <dbReference type="Proteomes" id="UP000013548"/>
    </source>
</evidence>
<dbReference type="Proteomes" id="UP000013548">
    <property type="component" value="Chromosome"/>
</dbReference>
<dbReference type="InterPro" id="IPR023753">
    <property type="entry name" value="FAD/NAD-binding_dom"/>
</dbReference>
<dbReference type="BioCyc" id="MTUB1310114:G13A2-3335-MONOMER"/>
<evidence type="ECO:0000313" key="3">
    <source>
        <dbReference type="EMBL" id="AGL28752.1"/>
    </source>
</evidence>
<dbReference type="Gene3D" id="3.50.50.60">
    <property type="entry name" value="FAD/NAD(P)-binding domain"/>
    <property type="match status" value="1"/>
</dbReference>
<organism evidence="3 4">
    <name type="scientific">Mycobacterium tuberculosis CAS/NITR204</name>
    <dbReference type="NCBI Taxonomy" id="1310114"/>
    <lineage>
        <taxon>Bacteria</taxon>
        <taxon>Bacillati</taxon>
        <taxon>Actinomycetota</taxon>
        <taxon>Actinomycetes</taxon>
        <taxon>Mycobacteriales</taxon>
        <taxon>Mycobacteriaceae</taxon>
        <taxon>Mycobacterium</taxon>
        <taxon>Mycobacterium tuberculosis complex</taxon>
    </lineage>
</organism>
<gene>
    <name evidence="3" type="ORF">J113_23070</name>
</gene>
<dbReference type="GO" id="GO:0050660">
    <property type="term" value="F:flavin adenine dinucleotide binding"/>
    <property type="evidence" value="ECO:0007669"/>
    <property type="project" value="TreeGrafter"/>
</dbReference>
<dbReference type="PANTHER" id="PTHR43014:SF1">
    <property type="entry name" value="NAD(P)H DEHYDROGENASE (QUINONE)"/>
    <property type="match status" value="1"/>
</dbReference>
<reference evidence="3 4" key="1">
    <citation type="journal article" date="2013" name="Genome Announc.">
        <title>Whole-Genome Sequences of Four Clinical Isolates of Mycobacterium tuberculosis from Tamil Nadu, South India.</title>
        <authorList>
            <person name="Narayanan S."/>
            <person name="Deshpande U."/>
        </authorList>
    </citation>
    <scope>NUCLEOTIDE SEQUENCE [LARGE SCALE GENOMIC DNA]</scope>
    <source>
        <strain evidence="3 4">CAS/NITR204</strain>
    </source>
</reference>
<dbReference type="GO" id="GO:0003955">
    <property type="term" value="F:NAD(P)H dehydrogenase (quinone) activity"/>
    <property type="evidence" value="ECO:0007669"/>
    <property type="project" value="TreeGrafter"/>
</dbReference>
<dbReference type="KEGG" id="mtuc:J113_23070"/>
<dbReference type="HOGENOM" id="CLU_1584701_0_0_11"/>
<evidence type="ECO:0000256" key="1">
    <source>
        <dbReference type="SAM" id="MobiDB-lite"/>
    </source>
</evidence>
<sequence>MVTRIVILGGGPAGYEAALVAATSHPETTQVTVIDCDGIGGAAVLDDCVPSKTFIASTGLRTELRRAPHLGFHIDFDDAKISLPQIHARVKTLAAAQSADITAQLLSMGVQVIAGRGELIDSTPGLARHPSAPPPTAPPVSMRPTSCWSPPAPARGSCRRPSRTVSAF</sequence>
<dbReference type="EMBL" id="CP005386">
    <property type="protein sequence ID" value="AGL28752.1"/>
    <property type="molecule type" value="Genomic_DNA"/>
</dbReference>
<protein>
    <submittedName>
        <fullName evidence="3">Flavoprotein disulfide reductase</fullName>
    </submittedName>
</protein>
<name>R4MMN6_MYCTX</name>
<feature type="region of interest" description="Disordered" evidence="1">
    <location>
        <begin position="123"/>
        <end position="168"/>
    </location>
</feature>